<dbReference type="PANTHER" id="PTHR47186">
    <property type="entry name" value="LEUCINE-RICH REPEAT-CONTAINING PROTEIN 57"/>
    <property type="match status" value="1"/>
</dbReference>
<evidence type="ECO:0000259" key="2">
    <source>
        <dbReference type="Pfam" id="PF23598"/>
    </source>
</evidence>
<dbReference type="InterPro" id="IPR055414">
    <property type="entry name" value="LRR_R13L4/SHOC2-like"/>
</dbReference>
<dbReference type="Pfam" id="PF23598">
    <property type="entry name" value="LRR_14"/>
    <property type="match status" value="1"/>
</dbReference>
<proteinExistence type="predicted"/>
<evidence type="ECO:0000256" key="1">
    <source>
        <dbReference type="ARBA" id="ARBA00022737"/>
    </source>
</evidence>
<dbReference type="Gene3D" id="3.80.10.10">
    <property type="entry name" value="Ribonuclease Inhibitor"/>
    <property type="match status" value="1"/>
</dbReference>
<dbReference type="Proteomes" id="UP001374535">
    <property type="component" value="Chromosome 3"/>
</dbReference>
<name>A0AAQ3NZB6_VIGMU</name>
<feature type="domain" description="Disease resistance R13L4/SHOC-2-like LRR" evidence="2">
    <location>
        <begin position="80"/>
        <end position="205"/>
    </location>
</feature>
<evidence type="ECO:0000313" key="4">
    <source>
        <dbReference type="Proteomes" id="UP001374535"/>
    </source>
</evidence>
<dbReference type="SUPFAM" id="SSF52058">
    <property type="entry name" value="L domain-like"/>
    <property type="match status" value="1"/>
</dbReference>
<keyword evidence="1" id="KW-0677">Repeat</keyword>
<dbReference type="EMBL" id="CP144698">
    <property type="protein sequence ID" value="WVZ17078.1"/>
    <property type="molecule type" value="Genomic_DNA"/>
</dbReference>
<feature type="non-terminal residue" evidence="3">
    <location>
        <position position="208"/>
    </location>
</feature>
<evidence type="ECO:0000313" key="3">
    <source>
        <dbReference type="EMBL" id="WVZ17078.1"/>
    </source>
</evidence>
<dbReference type="InterPro" id="IPR032675">
    <property type="entry name" value="LRR_dom_sf"/>
</dbReference>
<dbReference type="PANTHER" id="PTHR47186:SF42">
    <property type="entry name" value="DISEASE RESISTANCE RPP13-LIKE PROTEIN 1"/>
    <property type="match status" value="1"/>
</dbReference>
<protein>
    <recommendedName>
        <fullName evidence="2">Disease resistance R13L4/SHOC-2-like LRR domain-containing protein</fullName>
    </recommendedName>
</protein>
<reference evidence="3 4" key="1">
    <citation type="journal article" date="2023" name="Life. Sci Alliance">
        <title>Evolutionary insights into 3D genome organization and epigenetic landscape of Vigna mungo.</title>
        <authorList>
            <person name="Junaid A."/>
            <person name="Singh B."/>
            <person name="Bhatia S."/>
        </authorList>
    </citation>
    <scope>NUCLEOTIDE SEQUENCE [LARGE SCALE GENOMIC DNA]</scope>
    <source>
        <strain evidence="3">Urdbean</strain>
    </source>
</reference>
<gene>
    <name evidence="3" type="ORF">V8G54_010060</name>
</gene>
<dbReference type="AlphaFoldDB" id="A0AAQ3NZB6"/>
<accession>A0AAQ3NZB6</accession>
<keyword evidence="4" id="KW-1185">Reference proteome</keyword>
<organism evidence="3 4">
    <name type="scientific">Vigna mungo</name>
    <name type="common">Black gram</name>
    <name type="synonym">Phaseolus mungo</name>
    <dbReference type="NCBI Taxonomy" id="3915"/>
    <lineage>
        <taxon>Eukaryota</taxon>
        <taxon>Viridiplantae</taxon>
        <taxon>Streptophyta</taxon>
        <taxon>Embryophyta</taxon>
        <taxon>Tracheophyta</taxon>
        <taxon>Spermatophyta</taxon>
        <taxon>Magnoliopsida</taxon>
        <taxon>eudicotyledons</taxon>
        <taxon>Gunneridae</taxon>
        <taxon>Pentapetalae</taxon>
        <taxon>rosids</taxon>
        <taxon>fabids</taxon>
        <taxon>Fabales</taxon>
        <taxon>Fabaceae</taxon>
        <taxon>Papilionoideae</taxon>
        <taxon>50 kb inversion clade</taxon>
        <taxon>NPAAA clade</taxon>
        <taxon>indigoferoid/millettioid clade</taxon>
        <taxon>Phaseoleae</taxon>
        <taxon>Vigna</taxon>
    </lineage>
</organism>
<sequence length="208" mass="23995">MHDLMHDLATFLGGQFYFRANELGKETKIDRKTRHLSFARFIDPCSDIDVFETVKFSRTFLPINYKDCPFNNEKAPRIIVSMLKYLRVLKFSDFQGELVLPDSIGELTHLRYLNLNGTSIAMLPESLCNLYNLQTLKLGSCSNLTELPKHIQKLVNLRHFRIFNTPIKEMPKRMGKLNQLHDLDCYVVGKHKENSIKELGGLPNLHGS</sequence>